<keyword evidence="3" id="KW-1185">Reference proteome</keyword>
<dbReference type="AlphaFoldDB" id="A0A081B646"/>
<organism evidence="2 3">
    <name type="scientific">Tepidicaulis marinus</name>
    <dbReference type="NCBI Taxonomy" id="1333998"/>
    <lineage>
        <taxon>Bacteria</taxon>
        <taxon>Pseudomonadati</taxon>
        <taxon>Pseudomonadota</taxon>
        <taxon>Alphaproteobacteria</taxon>
        <taxon>Hyphomicrobiales</taxon>
        <taxon>Parvibaculaceae</taxon>
        <taxon>Tepidicaulis</taxon>
    </lineage>
</organism>
<comment type="caution">
    <text evidence="2">The sequence shown here is derived from an EMBL/GenBank/DDBJ whole genome shotgun (WGS) entry which is preliminary data.</text>
</comment>
<dbReference type="STRING" id="1333998.M2A_0013"/>
<evidence type="ECO:0000313" key="3">
    <source>
        <dbReference type="Proteomes" id="UP000028702"/>
    </source>
</evidence>
<feature type="coiled-coil region" evidence="1">
    <location>
        <begin position="133"/>
        <end position="160"/>
    </location>
</feature>
<dbReference type="Proteomes" id="UP000028702">
    <property type="component" value="Unassembled WGS sequence"/>
</dbReference>
<keyword evidence="1" id="KW-0175">Coiled coil</keyword>
<dbReference type="EMBL" id="BBIO01000001">
    <property type="protein sequence ID" value="GAK43514.1"/>
    <property type="molecule type" value="Genomic_DNA"/>
</dbReference>
<proteinExistence type="predicted"/>
<evidence type="ECO:0000256" key="1">
    <source>
        <dbReference type="SAM" id="Coils"/>
    </source>
</evidence>
<name>A0A081B646_9HYPH</name>
<dbReference type="eggNOG" id="ENOG50334G8">
    <property type="taxonomic scope" value="Bacteria"/>
</dbReference>
<accession>A0A081B646</accession>
<sequence length="188" mass="21631">MIETFNDTLLLEKSFTQEVDRTRAAKERATVRDTLLAIVQDARRSGDLETILTIERRFLENDRVEYVSSRAMRSSLDVALAELKIAERHLELVKDPVQYRLIDEAHSLPKRRVGGLPKDEARLFFGSHATRLLNQDKSRLDRQEKQIIEARKQNMRAGARLYEARQRQALGLGAKTGKERGRDTGMEL</sequence>
<gene>
    <name evidence="2" type="ORF">M2A_0013</name>
</gene>
<evidence type="ECO:0000313" key="2">
    <source>
        <dbReference type="EMBL" id="GAK43514.1"/>
    </source>
</evidence>
<reference evidence="2 3" key="1">
    <citation type="submission" date="2014-07" db="EMBL/GenBank/DDBJ databases">
        <title>Tepidicaulis marinum gen. nov., sp. nov., a novel marine bacterium denitrifying nitrate to nitrous oxide strictly under microaerobic conditions.</title>
        <authorList>
            <person name="Takeuchi M."/>
            <person name="Yamagishi T."/>
            <person name="Kamagata Y."/>
            <person name="Oshima K."/>
            <person name="Hattori M."/>
            <person name="Katayama T."/>
            <person name="Hanada S."/>
            <person name="Tamaki H."/>
            <person name="Marumo K."/>
            <person name="Maeda H."/>
            <person name="Nedachi M."/>
            <person name="Iwasaki W."/>
            <person name="Suwa Y."/>
            <person name="Sakata S."/>
        </authorList>
    </citation>
    <scope>NUCLEOTIDE SEQUENCE [LARGE SCALE GENOMIC DNA]</scope>
    <source>
        <strain evidence="2 3">MA2</strain>
    </source>
</reference>
<protein>
    <submittedName>
        <fullName evidence="2">Conserved protein</fullName>
    </submittedName>
</protein>